<accession>A0A140LD19</accession>
<keyword evidence="6" id="KW-0378">Hydrolase</keyword>
<dbReference type="GO" id="GO:0046872">
    <property type="term" value="F:metal ion binding"/>
    <property type="evidence" value="ECO:0007669"/>
    <property type="project" value="UniProtKB-KW"/>
</dbReference>
<dbReference type="SMART" id="SM00987">
    <property type="entry name" value="UreE_C"/>
    <property type="match status" value="1"/>
</dbReference>
<dbReference type="NCBIfam" id="TIGR00758">
    <property type="entry name" value="UDG_fam4"/>
    <property type="match status" value="1"/>
</dbReference>
<dbReference type="SUPFAM" id="SSF52141">
    <property type="entry name" value="Uracil-DNA glycosylase-like"/>
    <property type="match status" value="1"/>
</dbReference>
<dbReference type="SMART" id="SM00986">
    <property type="entry name" value="UDG"/>
    <property type="match status" value="1"/>
</dbReference>
<evidence type="ECO:0000256" key="7">
    <source>
        <dbReference type="ARBA" id="ARBA00023004"/>
    </source>
</evidence>
<sequence>MYTLEDLKEIVSRCNLCPLHRGRTKVVFGQGNPEADLMFIGEGPGQVEDETGLAFVGPAGQLLTKAIEGIGFTRDEVYIANIVKCRPPNNRNPLKEEMTSCIPYLRWQVKLIKPKIIVCLGAISATNIIDSNFKITQQRGTWQQKKGIWIMATYHPSAVLRDVLKKRPFWEDFKEIRKKYDELKQETP</sequence>
<dbReference type="PATRIC" id="fig|520762.4.peg.223"/>
<name>A0A140LD19_9FIRM</name>
<dbReference type="GO" id="GO:0051539">
    <property type="term" value="F:4 iron, 4 sulfur cluster binding"/>
    <property type="evidence" value="ECO:0007669"/>
    <property type="project" value="UniProtKB-KW"/>
</dbReference>
<evidence type="ECO:0000256" key="2">
    <source>
        <dbReference type="ARBA" id="ARBA00019403"/>
    </source>
</evidence>
<evidence type="ECO:0000256" key="4">
    <source>
        <dbReference type="ARBA" id="ARBA00022723"/>
    </source>
</evidence>
<dbReference type="Pfam" id="PF03167">
    <property type="entry name" value="UDG"/>
    <property type="match status" value="1"/>
</dbReference>
<dbReference type="STRING" id="520762.AN619_01920"/>
<dbReference type="RefSeq" id="WP_157064852.1">
    <property type="nucleotide sequence ID" value="NZ_LOEE01000005.1"/>
</dbReference>
<proteinExistence type="inferred from homology"/>
<keyword evidence="9" id="KW-0234">DNA repair</keyword>
<evidence type="ECO:0000313" key="12">
    <source>
        <dbReference type="Proteomes" id="UP000070456"/>
    </source>
</evidence>
<dbReference type="OrthoDB" id="5290748at2"/>
<evidence type="ECO:0000256" key="9">
    <source>
        <dbReference type="ARBA" id="ARBA00023204"/>
    </source>
</evidence>
<dbReference type="CDD" id="cd10030">
    <property type="entry name" value="UDG-F4_TTUDGA_SPO1dp_like"/>
    <property type="match status" value="1"/>
</dbReference>
<reference evidence="11 12" key="1">
    <citation type="submission" date="2015-12" db="EMBL/GenBank/DDBJ databases">
        <title>Draft genome sequence of the thermoanaerobe Thermotalea metallivorans, an isolate from the runoff channel of the Great Artesian Basin, Australia.</title>
        <authorList>
            <person name="Patel B.K."/>
        </authorList>
    </citation>
    <scope>NUCLEOTIDE SEQUENCE [LARGE SCALE GENOMIC DNA]</scope>
    <source>
        <strain evidence="11 12">B2-1</strain>
    </source>
</reference>
<evidence type="ECO:0000259" key="10">
    <source>
        <dbReference type="SMART" id="SM00986"/>
    </source>
</evidence>
<evidence type="ECO:0000256" key="8">
    <source>
        <dbReference type="ARBA" id="ARBA00023014"/>
    </source>
</evidence>
<protein>
    <recommendedName>
        <fullName evidence="2">Type-4 uracil-DNA glycosylase</fullName>
    </recommendedName>
</protein>
<keyword evidence="4" id="KW-0479">Metal-binding</keyword>
<dbReference type="Gene3D" id="3.40.470.10">
    <property type="entry name" value="Uracil-DNA glycosylase-like domain"/>
    <property type="match status" value="1"/>
</dbReference>
<organism evidence="11 12">
    <name type="scientific">Thermotalea metallivorans</name>
    <dbReference type="NCBI Taxonomy" id="520762"/>
    <lineage>
        <taxon>Bacteria</taxon>
        <taxon>Bacillati</taxon>
        <taxon>Bacillota</taxon>
        <taxon>Clostridia</taxon>
        <taxon>Peptostreptococcales</taxon>
        <taxon>Thermotaleaceae</taxon>
        <taxon>Thermotalea</taxon>
    </lineage>
</organism>
<evidence type="ECO:0000313" key="11">
    <source>
        <dbReference type="EMBL" id="KXG78444.1"/>
    </source>
</evidence>
<keyword evidence="12" id="KW-1185">Reference proteome</keyword>
<comment type="similarity">
    <text evidence="1">Belongs to the uracil-DNA glycosylase (UDG) superfamily. Type 4 (UDGa) family.</text>
</comment>
<keyword evidence="5" id="KW-0227">DNA damage</keyword>
<dbReference type="AlphaFoldDB" id="A0A140LD19"/>
<evidence type="ECO:0000256" key="3">
    <source>
        <dbReference type="ARBA" id="ARBA00022485"/>
    </source>
</evidence>
<keyword evidence="8" id="KW-0411">Iron-sulfur</keyword>
<dbReference type="PANTHER" id="PTHR33693">
    <property type="entry name" value="TYPE-5 URACIL-DNA GLYCOSYLASE"/>
    <property type="match status" value="1"/>
</dbReference>
<dbReference type="InterPro" id="IPR036895">
    <property type="entry name" value="Uracil-DNA_glycosylase-like_sf"/>
</dbReference>
<gene>
    <name evidence="11" type="ORF">AN619_01920</name>
</gene>
<comment type="caution">
    <text evidence="11">The sequence shown here is derived from an EMBL/GenBank/DDBJ whole genome shotgun (WGS) entry which is preliminary data.</text>
</comment>
<dbReference type="Proteomes" id="UP000070456">
    <property type="component" value="Unassembled WGS sequence"/>
</dbReference>
<evidence type="ECO:0000256" key="1">
    <source>
        <dbReference type="ARBA" id="ARBA00006521"/>
    </source>
</evidence>
<dbReference type="InterPro" id="IPR005273">
    <property type="entry name" value="Ura-DNA_glyco_family4"/>
</dbReference>
<keyword evidence="7" id="KW-0408">Iron</keyword>
<dbReference type="PANTHER" id="PTHR33693:SF9">
    <property type="entry name" value="TYPE-4 URACIL-DNA GLYCOSYLASE"/>
    <property type="match status" value="1"/>
</dbReference>
<evidence type="ECO:0000256" key="5">
    <source>
        <dbReference type="ARBA" id="ARBA00022763"/>
    </source>
</evidence>
<dbReference type="InterPro" id="IPR051536">
    <property type="entry name" value="UDG_Type-4/5"/>
</dbReference>
<dbReference type="GO" id="GO:0097506">
    <property type="term" value="F:deaminated base DNA N-glycosylase activity"/>
    <property type="evidence" value="ECO:0007669"/>
    <property type="project" value="UniProtKB-ARBA"/>
</dbReference>
<feature type="domain" description="Uracil-DNA glycosylase-like" evidence="10">
    <location>
        <begin position="28"/>
        <end position="174"/>
    </location>
</feature>
<dbReference type="EMBL" id="LOEE01000005">
    <property type="protein sequence ID" value="KXG78444.1"/>
    <property type="molecule type" value="Genomic_DNA"/>
</dbReference>
<keyword evidence="3" id="KW-0004">4Fe-4S</keyword>
<dbReference type="GO" id="GO:0006281">
    <property type="term" value="P:DNA repair"/>
    <property type="evidence" value="ECO:0007669"/>
    <property type="project" value="UniProtKB-KW"/>
</dbReference>
<evidence type="ECO:0000256" key="6">
    <source>
        <dbReference type="ARBA" id="ARBA00022801"/>
    </source>
</evidence>
<dbReference type="InterPro" id="IPR005122">
    <property type="entry name" value="Uracil-DNA_glycosylase-like"/>
</dbReference>